<gene>
    <name evidence="1" type="ORF">U5817_17970</name>
</gene>
<organism evidence="1 2">
    <name type="scientific">Aromatoleum evansii</name>
    <name type="common">Azoarcus evansii</name>
    <dbReference type="NCBI Taxonomy" id="59406"/>
    <lineage>
        <taxon>Bacteria</taxon>
        <taxon>Pseudomonadati</taxon>
        <taxon>Pseudomonadota</taxon>
        <taxon>Betaproteobacteria</taxon>
        <taxon>Rhodocyclales</taxon>
        <taxon>Rhodocyclaceae</taxon>
        <taxon>Aromatoleum</taxon>
    </lineage>
</organism>
<dbReference type="Proteomes" id="UP001626593">
    <property type="component" value="Chromosome"/>
</dbReference>
<name>A0ABZ1AJ78_AROEV</name>
<protein>
    <submittedName>
        <fullName evidence="1">Uncharacterized protein</fullName>
    </submittedName>
</protein>
<evidence type="ECO:0000313" key="2">
    <source>
        <dbReference type="Proteomes" id="UP001626593"/>
    </source>
</evidence>
<proteinExistence type="predicted"/>
<sequence length="153" mass="16677">MEAKLPAYAVKHIVSDHGPLSDIMKDVRKTPYSYTSKEPEATHAARGGDVYVIEVRAENGGRTYALGYMYRAQEKFSLAGGGRWKGEFKFKNSAVPGAGAHGVYFDSPVLIEHGALREWLASKQPGMAQIPSHLVPALDTLIADPFNGAKRFA</sequence>
<reference evidence="1 2" key="1">
    <citation type="submission" date="2023-12" db="EMBL/GenBank/DDBJ databases">
        <title>A. evansii MAY27, complete genome.</title>
        <authorList>
            <person name="Wang Y."/>
        </authorList>
    </citation>
    <scope>NUCLEOTIDE SEQUENCE [LARGE SCALE GENOMIC DNA]</scope>
    <source>
        <strain evidence="1 2">MAY27</strain>
    </source>
</reference>
<keyword evidence="2" id="KW-1185">Reference proteome</keyword>
<evidence type="ECO:0000313" key="1">
    <source>
        <dbReference type="EMBL" id="WRL45081.1"/>
    </source>
</evidence>
<accession>A0ABZ1AJ78</accession>
<dbReference type="EMBL" id="CP141259">
    <property type="protein sequence ID" value="WRL45081.1"/>
    <property type="molecule type" value="Genomic_DNA"/>
</dbReference>
<dbReference type="RefSeq" id="WP_407278310.1">
    <property type="nucleotide sequence ID" value="NZ_CP141259.1"/>
</dbReference>